<gene>
    <name evidence="1" type="ORF">TM448A00912_0019</name>
    <name evidence="2" type="ORF">TM448B01037_0013</name>
</gene>
<proteinExistence type="predicted"/>
<dbReference type="EMBL" id="MT144079">
    <property type="protein sequence ID" value="QJA48321.1"/>
    <property type="molecule type" value="Genomic_DNA"/>
</dbReference>
<dbReference type="EMBL" id="MT144692">
    <property type="protein sequence ID" value="QJH97574.1"/>
    <property type="molecule type" value="Genomic_DNA"/>
</dbReference>
<organism evidence="1">
    <name type="scientific">viral metagenome</name>
    <dbReference type="NCBI Taxonomy" id="1070528"/>
    <lineage>
        <taxon>unclassified sequences</taxon>
        <taxon>metagenomes</taxon>
        <taxon>organismal metagenomes</taxon>
    </lineage>
</organism>
<protein>
    <submittedName>
        <fullName evidence="1">Uncharacterized protein</fullName>
    </submittedName>
</protein>
<sequence>MDLVINSGRGSQEVDDHELNAFIEDALKAHEQTGAETIEISKNYRKNNRCFAEYEGRPHV</sequence>
<accession>A0A6H1ZLK5</accession>
<evidence type="ECO:0000313" key="1">
    <source>
        <dbReference type="EMBL" id="QJA48321.1"/>
    </source>
</evidence>
<name>A0A6H1ZLK5_9ZZZZ</name>
<dbReference type="AlphaFoldDB" id="A0A6H1ZLK5"/>
<reference evidence="1" key="1">
    <citation type="submission" date="2020-03" db="EMBL/GenBank/DDBJ databases">
        <title>The deep terrestrial virosphere.</title>
        <authorList>
            <person name="Holmfeldt K."/>
            <person name="Nilsson E."/>
            <person name="Simone D."/>
            <person name="Lopez-Fernandez M."/>
            <person name="Wu X."/>
            <person name="de Brujin I."/>
            <person name="Lundin D."/>
            <person name="Andersson A."/>
            <person name="Bertilsson S."/>
            <person name="Dopson M."/>
        </authorList>
    </citation>
    <scope>NUCLEOTIDE SEQUENCE</scope>
    <source>
        <strain evidence="1">TM448A00912</strain>
        <strain evidence="2">TM448B01037</strain>
    </source>
</reference>
<evidence type="ECO:0000313" key="2">
    <source>
        <dbReference type="EMBL" id="QJH97574.1"/>
    </source>
</evidence>